<organism evidence="2 3">
    <name type="scientific">Cocleimonas flava</name>
    <dbReference type="NCBI Taxonomy" id="634765"/>
    <lineage>
        <taxon>Bacteria</taxon>
        <taxon>Pseudomonadati</taxon>
        <taxon>Pseudomonadota</taxon>
        <taxon>Gammaproteobacteria</taxon>
        <taxon>Thiotrichales</taxon>
        <taxon>Thiotrichaceae</taxon>
        <taxon>Cocleimonas</taxon>
    </lineage>
</organism>
<reference evidence="2 3" key="1">
    <citation type="submission" date="2019-03" db="EMBL/GenBank/DDBJ databases">
        <title>Genomic Encyclopedia of Type Strains, Phase IV (KMG-IV): sequencing the most valuable type-strain genomes for metagenomic binning, comparative biology and taxonomic classification.</title>
        <authorList>
            <person name="Goeker M."/>
        </authorList>
    </citation>
    <scope>NUCLEOTIDE SEQUENCE [LARGE SCALE GENOMIC DNA]</scope>
    <source>
        <strain evidence="2 3">DSM 24830</strain>
    </source>
</reference>
<keyword evidence="3" id="KW-1185">Reference proteome</keyword>
<evidence type="ECO:0008006" key="4">
    <source>
        <dbReference type="Google" id="ProtNLM"/>
    </source>
</evidence>
<comment type="caution">
    <text evidence="2">The sequence shown here is derived from an EMBL/GenBank/DDBJ whole genome shotgun (WGS) entry which is preliminary data.</text>
</comment>
<proteinExistence type="predicted"/>
<sequence length="166" mass="17808">MTNKTFTKSRRNFLKGAAYTSALSLGGLSGLAYAAKSTAAGKMTSTKASAFMANSGISIMQQKTLTGETVTLINQTDKIVMLDALKPVSLEQFNGSIIVRVNQIESEATNGLIAISPSERITFDIKSLDFNESYAGALQSSHTDQNHVNISSEHSIFNRVVPVQMA</sequence>
<feature type="signal peptide" evidence="1">
    <location>
        <begin position="1"/>
        <end position="34"/>
    </location>
</feature>
<accession>A0A4R1F2Q8</accession>
<dbReference type="RefSeq" id="WP_131905992.1">
    <property type="nucleotide sequence ID" value="NZ_BAAAFU010000004.1"/>
</dbReference>
<evidence type="ECO:0000313" key="2">
    <source>
        <dbReference type="EMBL" id="TCJ87740.1"/>
    </source>
</evidence>
<dbReference type="PROSITE" id="PS51318">
    <property type="entry name" value="TAT"/>
    <property type="match status" value="1"/>
</dbReference>
<evidence type="ECO:0000256" key="1">
    <source>
        <dbReference type="SAM" id="SignalP"/>
    </source>
</evidence>
<keyword evidence="1" id="KW-0732">Signal</keyword>
<dbReference type="EMBL" id="SMFQ01000003">
    <property type="protein sequence ID" value="TCJ87740.1"/>
    <property type="molecule type" value="Genomic_DNA"/>
</dbReference>
<feature type="chain" id="PRO_5020231964" description="Secreted protein" evidence="1">
    <location>
        <begin position="35"/>
        <end position="166"/>
    </location>
</feature>
<evidence type="ECO:0000313" key="3">
    <source>
        <dbReference type="Proteomes" id="UP000294887"/>
    </source>
</evidence>
<name>A0A4R1F2Q8_9GAMM</name>
<gene>
    <name evidence="2" type="ORF">EV695_2255</name>
</gene>
<dbReference type="Proteomes" id="UP000294887">
    <property type="component" value="Unassembled WGS sequence"/>
</dbReference>
<protein>
    <recommendedName>
        <fullName evidence="4">Secreted protein</fullName>
    </recommendedName>
</protein>
<dbReference type="AlphaFoldDB" id="A0A4R1F2Q8"/>
<dbReference type="InterPro" id="IPR006311">
    <property type="entry name" value="TAT_signal"/>
</dbReference>